<dbReference type="Pfam" id="PF00018">
    <property type="entry name" value="SH3_1"/>
    <property type="match status" value="2"/>
</dbReference>
<feature type="domain" description="SH3" evidence="6">
    <location>
        <begin position="1"/>
        <end position="58"/>
    </location>
</feature>
<feature type="domain" description="SH3" evidence="6">
    <location>
        <begin position="159"/>
        <end position="218"/>
    </location>
</feature>
<dbReference type="AlphaFoldDB" id="A0AAD4N9L6"/>
<accession>A0AAD4N9L6</accession>
<evidence type="ECO:0000256" key="1">
    <source>
        <dbReference type="ARBA" id="ARBA00022443"/>
    </source>
</evidence>
<dbReference type="InterPro" id="IPR001452">
    <property type="entry name" value="SH3_domain"/>
</dbReference>
<gene>
    <name evidence="7" type="ORF">DdX_07045</name>
</gene>
<organism evidence="7 8">
    <name type="scientific">Ditylenchus destructor</name>
    <dbReference type="NCBI Taxonomy" id="166010"/>
    <lineage>
        <taxon>Eukaryota</taxon>
        <taxon>Metazoa</taxon>
        <taxon>Ecdysozoa</taxon>
        <taxon>Nematoda</taxon>
        <taxon>Chromadorea</taxon>
        <taxon>Rhabditida</taxon>
        <taxon>Tylenchina</taxon>
        <taxon>Tylenchomorpha</taxon>
        <taxon>Sphaerularioidea</taxon>
        <taxon>Anguinidae</taxon>
        <taxon>Anguininae</taxon>
        <taxon>Ditylenchus</taxon>
    </lineage>
</organism>
<dbReference type="EMBL" id="JAKKPZ010000009">
    <property type="protein sequence ID" value="KAI1717304.1"/>
    <property type="molecule type" value="Genomic_DNA"/>
</dbReference>
<dbReference type="InterPro" id="IPR036860">
    <property type="entry name" value="SH2_dom_sf"/>
</dbReference>
<dbReference type="Gene3D" id="3.30.505.10">
    <property type="entry name" value="SH2 domain"/>
    <property type="match status" value="1"/>
</dbReference>
<evidence type="ECO:0000313" key="7">
    <source>
        <dbReference type="EMBL" id="KAI1717304.1"/>
    </source>
</evidence>
<comment type="caution">
    <text evidence="7">The sequence shown here is derived from an EMBL/GenBank/DDBJ whole genome shotgun (WGS) entry which is preliminary data.</text>
</comment>
<dbReference type="SUPFAM" id="SSF55550">
    <property type="entry name" value="SH2 domain"/>
    <property type="match status" value="1"/>
</dbReference>
<dbReference type="InterPro" id="IPR043539">
    <property type="entry name" value="Grb2-like"/>
</dbReference>
<evidence type="ECO:0000313" key="8">
    <source>
        <dbReference type="Proteomes" id="UP001201812"/>
    </source>
</evidence>
<evidence type="ECO:0000256" key="4">
    <source>
        <dbReference type="PROSITE-ProRule" id="PRU00192"/>
    </source>
</evidence>
<dbReference type="SMART" id="SM00326">
    <property type="entry name" value="SH3"/>
    <property type="match status" value="2"/>
</dbReference>
<dbReference type="Proteomes" id="UP001201812">
    <property type="component" value="Unassembled WGS sequence"/>
</dbReference>
<evidence type="ECO:0000256" key="2">
    <source>
        <dbReference type="ARBA" id="ARBA00022999"/>
    </source>
</evidence>
<dbReference type="PANTHER" id="PTHR46037">
    <property type="entry name" value="PROTEIN ENHANCER OF SEVENLESS 2B"/>
    <property type="match status" value="1"/>
</dbReference>
<evidence type="ECO:0000259" key="6">
    <source>
        <dbReference type="PROSITE" id="PS50002"/>
    </source>
</evidence>
<evidence type="ECO:0000259" key="5">
    <source>
        <dbReference type="PROSITE" id="PS50001"/>
    </source>
</evidence>
<sequence>MEAIAEHDFTASEADELSFKRGQVLKILNKDEDPYWYKAEYSGIEGLIPSNYIRMMEHSWYLGNITRSDAESLLMKPNNTDGAFLVRMSESTPGEFSISVRFENAVQHFKVLRDTKLGQYYLWTKRFTSLNELINYHRANSVSKTHQILLRSMDSAFSNSHGLVQALFDFTPREEGELAFQRGDIITVLSRHDDNWWEGKLNNRVGMFPATYVCPYTNNG</sequence>
<dbReference type="InterPro" id="IPR036028">
    <property type="entry name" value="SH3-like_dom_sf"/>
</dbReference>
<dbReference type="InterPro" id="IPR000980">
    <property type="entry name" value="SH2"/>
</dbReference>
<keyword evidence="1 4" id="KW-0728">SH3 domain</keyword>
<dbReference type="PRINTS" id="PR00401">
    <property type="entry name" value="SH2DOMAIN"/>
</dbReference>
<keyword evidence="2 3" id="KW-0727">SH2 domain</keyword>
<feature type="domain" description="SH2" evidence="5">
    <location>
        <begin position="60"/>
        <end position="153"/>
    </location>
</feature>
<proteinExistence type="predicted"/>
<dbReference type="PRINTS" id="PR00499">
    <property type="entry name" value="P67PHOX"/>
</dbReference>
<keyword evidence="8" id="KW-1185">Reference proteome</keyword>
<name>A0AAD4N9L6_9BILA</name>
<reference evidence="7" key="1">
    <citation type="submission" date="2022-01" db="EMBL/GenBank/DDBJ databases">
        <title>Genome Sequence Resource for Two Populations of Ditylenchus destructor, the Migratory Endoparasitic Phytonematode.</title>
        <authorList>
            <person name="Zhang H."/>
            <person name="Lin R."/>
            <person name="Xie B."/>
        </authorList>
    </citation>
    <scope>NUCLEOTIDE SEQUENCE</scope>
    <source>
        <strain evidence="7">BazhouSP</strain>
    </source>
</reference>
<evidence type="ECO:0000256" key="3">
    <source>
        <dbReference type="PROSITE-ProRule" id="PRU00191"/>
    </source>
</evidence>
<dbReference type="Gene3D" id="2.30.30.40">
    <property type="entry name" value="SH3 Domains"/>
    <property type="match status" value="2"/>
</dbReference>
<dbReference type="CDD" id="cd11805">
    <property type="entry name" value="SH3_GRB2_like_C"/>
    <property type="match status" value="1"/>
</dbReference>
<dbReference type="PROSITE" id="PS50001">
    <property type="entry name" value="SH2"/>
    <property type="match status" value="1"/>
</dbReference>
<dbReference type="SMART" id="SM00252">
    <property type="entry name" value="SH2"/>
    <property type="match status" value="1"/>
</dbReference>
<dbReference type="PROSITE" id="PS50002">
    <property type="entry name" value="SH3"/>
    <property type="match status" value="2"/>
</dbReference>
<protein>
    <submittedName>
        <fullName evidence="7">SH3 domain-containing protein</fullName>
    </submittedName>
</protein>
<dbReference type="CDD" id="cd11804">
    <property type="entry name" value="SH3_GRB2_like_N"/>
    <property type="match status" value="1"/>
</dbReference>
<dbReference type="PRINTS" id="PR00452">
    <property type="entry name" value="SH3DOMAIN"/>
</dbReference>
<dbReference type="CDD" id="cd09941">
    <property type="entry name" value="SH2_Grb2_like"/>
    <property type="match status" value="1"/>
</dbReference>
<dbReference type="SUPFAM" id="SSF50044">
    <property type="entry name" value="SH3-domain"/>
    <property type="match status" value="2"/>
</dbReference>
<dbReference type="Pfam" id="PF00017">
    <property type="entry name" value="SH2"/>
    <property type="match status" value="1"/>
</dbReference>